<dbReference type="SUPFAM" id="SSF54160">
    <property type="entry name" value="Chromo domain-like"/>
    <property type="match status" value="1"/>
</dbReference>
<dbReference type="InterPro" id="IPR056924">
    <property type="entry name" value="SH3_Tf2-1"/>
</dbReference>
<dbReference type="CDD" id="cd00303">
    <property type="entry name" value="retropepsin_like"/>
    <property type="match status" value="1"/>
</dbReference>
<evidence type="ECO:0000259" key="20">
    <source>
        <dbReference type="PROSITE" id="PS50878"/>
    </source>
</evidence>
<dbReference type="PROSITE" id="PS50878">
    <property type="entry name" value="RT_POL"/>
    <property type="match status" value="1"/>
</dbReference>
<keyword evidence="11" id="KW-0460">Magnesium</keyword>
<dbReference type="GO" id="GO:0006508">
    <property type="term" value="P:proteolysis"/>
    <property type="evidence" value="ECO:0007669"/>
    <property type="project" value="UniProtKB-KW"/>
</dbReference>
<dbReference type="Gene3D" id="2.40.70.10">
    <property type="entry name" value="Acid Proteases"/>
    <property type="match status" value="1"/>
</dbReference>
<dbReference type="GO" id="GO:0003723">
    <property type="term" value="F:RNA binding"/>
    <property type="evidence" value="ECO:0007669"/>
    <property type="project" value="UniProtKB-KW"/>
</dbReference>
<keyword evidence="4" id="KW-0808">Transferase</keyword>
<dbReference type="GO" id="GO:0003677">
    <property type="term" value="F:DNA binding"/>
    <property type="evidence" value="ECO:0007669"/>
    <property type="project" value="UniProtKB-KW"/>
</dbReference>
<dbReference type="SUPFAM" id="SSF56672">
    <property type="entry name" value="DNA/RNA polymerases"/>
    <property type="match status" value="1"/>
</dbReference>
<evidence type="ECO:0000256" key="11">
    <source>
        <dbReference type="ARBA" id="ARBA00022842"/>
    </source>
</evidence>
<evidence type="ECO:0000256" key="14">
    <source>
        <dbReference type="ARBA" id="ARBA00022918"/>
    </source>
</evidence>
<feature type="domain" description="Chromo" evidence="19">
    <location>
        <begin position="1179"/>
        <end position="1241"/>
    </location>
</feature>
<keyword evidence="5" id="KW-0548">Nucleotidyltransferase</keyword>
<dbReference type="FunFam" id="1.10.340.70:FF:000001">
    <property type="entry name" value="Retrovirus-related Pol polyprotein from transposon gypsy-like Protein"/>
    <property type="match status" value="1"/>
</dbReference>
<evidence type="ECO:0000256" key="9">
    <source>
        <dbReference type="ARBA" id="ARBA00022759"/>
    </source>
</evidence>
<keyword evidence="3" id="KW-0645">Protease</keyword>
<dbReference type="SUPFAM" id="SSF50630">
    <property type="entry name" value="Acid proteases"/>
    <property type="match status" value="1"/>
</dbReference>
<evidence type="ECO:0000256" key="17">
    <source>
        <dbReference type="ARBA" id="ARBA00023172"/>
    </source>
</evidence>
<dbReference type="GO" id="GO:0006338">
    <property type="term" value="P:chromatin remodeling"/>
    <property type="evidence" value="ECO:0007669"/>
    <property type="project" value="UniProtKB-ARBA"/>
</dbReference>
<sequence>MFEPTRKPSRGSLEWVHGQLFCGGATALKALRRWSNRQRRPELTPNLVQELKELKPDTLRAALRELKEPRRWIRRIGQNSVFLPLTINTLDDGRPFDVQGLLDSGATGCYLDEGFARAKGFNLEPLPRAVPVYNADGSFNEAGPIRFTIRLRVRIHDHSETFTFAITNLGKTDAIIGFDWLKRHNPLVDWRTGDIQFLRCPDSCYPRTQLQKTENDADVEDVLQEGDRLWVTVIRDEMPMPDAKDPTYIRALHAGEKALENGSRKSLQDLLPDYCQGDFLSLFEKTEFDRLPDRRQWDHAIELRPGTEPFNSKIYPLSPTEQAELDKFIEEHLRTGRIRPSKSPIASPFFFVKKKDGTLRPVQDYRKLNAITVKNRYPLPLISEVVHKLRGAKYFTKLDIRWGYNNIRIREGDEWKAAFTTNRGLFEPLVMFFGLTNSPATFQTMMNDLFRDLVHQGTVIVYMDDILIFTKTLEEHRSVTRAVLAILKNNKLCLKPEKCEFERTKIEYLGLVISRGSIAMDPKKVAAIIQWPVPRTKQELQQFLGFLNFYRRFIHNFAKLAQPLYHLTGNAPWHWSAVEAGAFDSLKTAVTSAPVLAIPKDDAPYRLETDSSGYATGAVLSQLQDDHSWHPIAFFSKTLSSAERNYDIYDREMLAIMRALEEWRPYLMGTPHVFEIWTDHKNLQYFSNALHLNRRQARWSQTLAEYNFTLIHRPGKQHGQPDTLSRRPDYDKGQADNANTVLLSPTLFRQVVTTTENEGDMLLEQIRHSCDIEKGVKETAKKQGMGWTMKDGLIFWRNRVYVPRNRRLRDRIIQLHHDSPEAGHPGRFKTTELILRTYWWPRLHADVAAYVRGCDKCQRTKDFPTRPMGTLAPNLVPERNWQIVSVDLISQLPTSHGYDAIVVVVDRFSKMIRLTPVNEQVTSEGMARLYRDRVWRDFGLPERILSDRGPQFASNFMKDLNHLLGIKGNLSTAYHPQTDGQTERINHEVEQYLRLFVNYHQNNWSEWLAIAEFSYNDKVQVSTGYSPFFLNYGQHPRKGFEPRGWTKTESVETFVKSLNNVREDANSALIKAAATMKRYYDQHRQEASDYKPGDYVWLEATHIRSTRPSKKLDDRRLGPFKIVTKVGQRAYRLQLPVTWRLHPVFHTSLLHPYRPPSSPLQTVQAPNPLPIQVGDHLEQEVEGVLDERTRRGQKEYLIKWKGLPREENTWEPRKNLEDEHGINVEFRKYLQRHEKADETLKGG</sequence>
<dbReference type="GO" id="GO:0006310">
    <property type="term" value="P:DNA recombination"/>
    <property type="evidence" value="ECO:0007669"/>
    <property type="project" value="UniProtKB-KW"/>
</dbReference>
<dbReference type="InterPro" id="IPR041588">
    <property type="entry name" value="Integrase_H2C2"/>
</dbReference>
<dbReference type="InterPro" id="IPR016197">
    <property type="entry name" value="Chromo-like_dom_sf"/>
</dbReference>
<dbReference type="FunFam" id="3.30.70.270:FF:000026">
    <property type="entry name" value="Transposon Ty3-G Gag-Pol polyprotein"/>
    <property type="match status" value="1"/>
</dbReference>
<evidence type="ECO:0000256" key="15">
    <source>
        <dbReference type="ARBA" id="ARBA00022932"/>
    </source>
</evidence>
<keyword evidence="15" id="KW-0239">DNA-directed DNA polymerase</keyword>
<dbReference type="InterPro" id="IPR043502">
    <property type="entry name" value="DNA/RNA_pol_sf"/>
</dbReference>
<dbReference type="SUPFAM" id="SSF53098">
    <property type="entry name" value="Ribonuclease H-like"/>
    <property type="match status" value="1"/>
</dbReference>
<dbReference type="GO" id="GO:0004519">
    <property type="term" value="F:endonuclease activity"/>
    <property type="evidence" value="ECO:0007669"/>
    <property type="project" value="UniProtKB-KW"/>
</dbReference>
<evidence type="ECO:0000256" key="8">
    <source>
        <dbReference type="ARBA" id="ARBA00022750"/>
    </source>
</evidence>
<dbReference type="PROSITE" id="PS00598">
    <property type="entry name" value="CHROMO_1"/>
    <property type="match status" value="1"/>
</dbReference>
<dbReference type="PANTHER" id="PTHR37984:SF5">
    <property type="entry name" value="PROTEIN NYNRIN-LIKE"/>
    <property type="match status" value="1"/>
</dbReference>
<keyword evidence="10" id="KW-0378">Hydrolase</keyword>
<keyword evidence="16" id="KW-0238">DNA-binding</keyword>
<gene>
    <name evidence="22" type="ORF">M378DRAFT_15858</name>
</gene>
<dbReference type="PANTHER" id="PTHR37984">
    <property type="entry name" value="PROTEIN CBG26694"/>
    <property type="match status" value="1"/>
</dbReference>
<dbReference type="Pfam" id="PF00385">
    <property type="entry name" value="Chromo"/>
    <property type="match status" value="1"/>
</dbReference>
<evidence type="ECO:0000256" key="13">
    <source>
        <dbReference type="ARBA" id="ARBA00022908"/>
    </source>
</evidence>
<dbReference type="CDD" id="cd00024">
    <property type="entry name" value="CD_CSD"/>
    <property type="match status" value="1"/>
</dbReference>
<dbReference type="Pfam" id="PF17921">
    <property type="entry name" value="Integrase_H2C2"/>
    <property type="match status" value="1"/>
</dbReference>
<protein>
    <recommendedName>
        <fullName evidence="2">RNA-directed DNA polymerase</fullName>
        <ecNumber evidence="2">2.7.7.49</ecNumber>
    </recommendedName>
</protein>
<dbReference type="Pfam" id="PF00078">
    <property type="entry name" value="RVT_1"/>
    <property type="match status" value="1"/>
</dbReference>
<dbReference type="Pfam" id="PF00665">
    <property type="entry name" value="rve"/>
    <property type="match status" value="1"/>
</dbReference>
<evidence type="ECO:0000256" key="1">
    <source>
        <dbReference type="ARBA" id="ARBA00004123"/>
    </source>
</evidence>
<dbReference type="EMBL" id="KN818350">
    <property type="protein sequence ID" value="KIL57987.1"/>
    <property type="molecule type" value="Genomic_DNA"/>
</dbReference>
<dbReference type="FunFam" id="3.10.20.370:FF:000001">
    <property type="entry name" value="Retrovirus-related Pol polyprotein from transposon 17.6-like protein"/>
    <property type="match status" value="1"/>
</dbReference>
<keyword evidence="6" id="KW-0540">Nuclease</keyword>
<organism evidence="22 23">
    <name type="scientific">Amanita muscaria (strain Koide BX008)</name>
    <dbReference type="NCBI Taxonomy" id="946122"/>
    <lineage>
        <taxon>Eukaryota</taxon>
        <taxon>Fungi</taxon>
        <taxon>Dikarya</taxon>
        <taxon>Basidiomycota</taxon>
        <taxon>Agaricomycotina</taxon>
        <taxon>Agaricomycetes</taxon>
        <taxon>Agaricomycetidae</taxon>
        <taxon>Agaricales</taxon>
        <taxon>Pluteineae</taxon>
        <taxon>Amanitaceae</taxon>
        <taxon>Amanita</taxon>
    </lineage>
</organism>
<dbReference type="InterPro" id="IPR000477">
    <property type="entry name" value="RT_dom"/>
</dbReference>
<keyword evidence="8" id="KW-0064">Aspartyl protease</keyword>
<name>A0A0C2W9V0_AMAMK</name>
<evidence type="ECO:0000256" key="3">
    <source>
        <dbReference type="ARBA" id="ARBA00022670"/>
    </source>
</evidence>
<dbReference type="PROSITE" id="PS50013">
    <property type="entry name" value="CHROMO_2"/>
    <property type="match status" value="1"/>
</dbReference>
<evidence type="ECO:0000259" key="21">
    <source>
        <dbReference type="PROSITE" id="PS50994"/>
    </source>
</evidence>
<dbReference type="InterPro" id="IPR000953">
    <property type="entry name" value="Chromo/chromo_shadow_dom"/>
</dbReference>
<dbReference type="Gene3D" id="3.10.20.370">
    <property type="match status" value="1"/>
</dbReference>
<evidence type="ECO:0000256" key="16">
    <source>
        <dbReference type="ARBA" id="ARBA00023125"/>
    </source>
</evidence>
<dbReference type="GO" id="GO:0003964">
    <property type="term" value="F:RNA-directed DNA polymerase activity"/>
    <property type="evidence" value="ECO:0007669"/>
    <property type="project" value="UniProtKB-KW"/>
</dbReference>
<evidence type="ECO:0000256" key="6">
    <source>
        <dbReference type="ARBA" id="ARBA00022722"/>
    </source>
</evidence>
<evidence type="ECO:0000256" key="18">
    <source>
        <dbReference type="ARBA" id="ARBA00023242"/>
    </source>
</evidence>
<evidence type="ECO:0000256" key="4">
    <source>
        <dbReference type="ARBA" id="ARBA00022679"/>
    </source>
</evidence>
<dbReference type="InterPro" id="IPR041373">
    <property type="entry name" value="RT_RNaseH"/>
</dbReference>
<dbReference type="GO" id="GO:0004190">
    <property type="term" value="F:aspartic-type endopeptidase activity"/>
    <property type="evidence" value="ECO:0007669"/>
    <property type="project" value="UniProtKB-KW"/>
</dbReference>
<dbReference type="InterPro" id="IPR023779">
    <property type="entry name" value="Chromodomain_CS"/>
</dbReference>
<dbReference type="Gene3D" id="3.10.10.10">
    <property type="entry name" value="HIV Type 1 Reverse Transcriptase, subunit A, domain 1"/>
    <property type="match status" value="1"/>
</dbReference>
<dbReference type="Pfam" id="PF17917">
    <property type="entry name" value="RT_RNaseH"/>
    <property type="match status" value="1"/>
</dbReference>
<evidence type="ECO:0000256" key="10">
    <source>
        <dbReference type="ARBA" id="ARBA00022801"/>
    </source>
</evidence>
<dbReference type="STRING" id="946122.A0A0C2W9V0"/>
<feature type="domain" description="Integrase catalytic" evidence="21">
    <location>
        <begin position="873"/>
        <end position="1035"/>
    </location>
</feature>
<evidence type="ECO:0000256" key="12">
    <source>
        <dbReference type="ARBA" id="ARBA00022884"/>
    </source>
</evidence>
<dbReference type="InterPro" id="IPR001584">
    <property type="entry name" value="Integrase_cat-core"/>
</dbReference>
<keyword evidence="9" id="KW-0255">Endonuclease</keyword>
<dbReference type="Gene3D" id="3.30.420.10">
    <property type="entry name" value="Ribonuclease H-like superfamily/Ribonuclease H"/>
    <property type="match status" value="1"/>
</dbReference>
<dbReference type="HOGENOM" id="CLU_000384_38_1_1"/>
<dbReference type="CDD" id="cd09274">
    <property type="entry name" value="RNase_HI_RT_Ty3"/>
    <property type="match status" value="1"/>
</dbReference>
<dbReference type="GO" id="GO:0003887">
    <property type="term" value="F:DNA-directed DNA polymerase activity"/>
    <property type="evidence" value="ECO:0007669"/>
    <property type="project" value="UniProtKB-KW"/>
</dbReference>
<dbReference type="Gene3D" id="1.10.340.70">
    <property type="match status" value="1"/>
</dbReference>
<dbReference type="EC" id="2.7.7.49" evidence="2"/>
<keyword evidence="17" id="KW-0233">DNA recombination</keyword>
<dbReference type="InterPro" id="IPR012337">
    <property type="entry name" value="RNaseH-like_sf"/>
</dbReference>
<evidence type="ECO:0000256" key="5">
    <source>
        <dbReference type="ARBA" id="ARBA00022695"/>
    </source>
</evidence>
<dbReference type="Pfam" id="PF24626">
    <property type="entry name" value="SH3_Tf2-1"/>
    <property type="match status" value="1"/>
</dbReference>
<dbReference type="Gene3D" id="3.30.70.270">
    <property type="match status" value="2"/>
</dbReference>
<dbReference type="GO" id="GO:0015074">
    <property type="term" value="P:DNA integration"/>
    <property type="evidence" value="ECO:0007669"/>
    <property type="project" value="UniProtKB-KW"/>
</dbReference>
<dbReference type="InParanoid" id="A0A0C2W9V0"/>
<dbReference type="InterPro" id="IPR023780">
    <property type="entry name" value="Chromo_domain"/>
</dbReference>
<evidence type="ECO:0000313" key="23">
    <source>
        <dbReference type="Proteomes" id="UP000054549"/>
    </source>
</evidence>
<keyword evidence="14" id="KW-0695">RNA-directed DNA polymerase</keyword>
<evidence type="ECO:0000256" key="7">
    <source>
        <dbReference type="ARBA" id="ARBA00022723"/>
    </source>
</evidence>
<dbReference type="InterPro" id="IPR036397">
    <property type="entry name" value="RNaseH_sf"/>
</dbReference>
<dbReference type="FunCoup" id="A0A0C2W9V0">
    <property type="interactions" value="2"/>
</dbReference>
<dbReference type="GO" id="GO:0046872">
    <property type="term" value="F:metal ion binding"/>
    <property type="evidence" value="ECO:0007669"/>
    <property type="project" value="UniProtKB-KW"/>
</dbReference>
<keyword evidence="18" id="KW-0539">Nucleus</keyword>
<dbReference type="SMART" id="SM00298">
    <property type="entry name" value="CHROMO"/>
    <property type="match status" value="1"/>
</dbReference>
<keyword evidence="12" id="KW-0694">RNA-binding</keyword>
<dbReference type="PROSITE" id="PS50994">
    <property type="entry name" value="INTEGRASE"/>
    <property type="match status" value="1"/>
</dbReference>
<dbReference type="AlphaFoldDB" id="A0A0C2W9V0"/>
<evidence type="ECO:0000259" key="19">
    <source>
        <dbReference type="PROSITE" id="PS50013"/>
    </source>
</evidence>
<dbReference type="FunFam" id="3.30.420.10:FF:000032">
    <property type="entry name" value="Retrovirus-related Pol polyprotein from transposon 297-like Protein"/>
    <property type="match status" value="1"/>
</dbReference>
<evidence type="ECO:0000256" key="2">
    <source>
        <dbReference type="ARBA" id="ARBA00012493"/>
    </source>
</evidence>
<dbReference type="InterPro" id="IPR043128">
    <property type="entry name" value="Rev_trsase/Diguanyl_cyclase"/>
</dbReference>
<accession>A0A0C2W9V0</accession>
<dbReference type="Gene3D" id="2.40.50.40">
    <property type="match status" value="1"/>
</dbReference>
<dbReference type="GO" id="GO:0005634">
    <property type="term" value="C:nucleus"/>
    <property type="evidence" value="ECO:0007669"/>
    <property type="project" value="UniProtKB-SubCell"/>
</dbReference>
<proteinExistence type="predicted"/>
<feature type="domain" description="Reverse transcriptase" evidence="20">
    <location>
        <begin position="333"/>
        <end position="513"/>
    </location>
</feature>
<dbReference type="InterPro" id="IPR021109">
    <property type="entry name" value="Peptidase_aspartic_dom_sf"/>
</dbReference>
<dbReference type="CDD" id="cd01647">
    <property type="entry name" value="RT_LTR"/>
    <property type="match status" value="1"/>
</dbReference>
<keyword evidence="13" id="KW-0229">DNA integration</keyword>
<comment type="subcellular location">
    <subcellularLocation>
        <location evidence="1">Nucleus</location>
    </subcellularLocation>
</comment>
<reference evidence="22 23" key="1">
    <citation type="submission" date="2014-04" db="EMBL/GenBank/DDBJ databases">
        <title>Evolutionary Origins and Diversification of the Mycorrhizal Mutualists.</title>
        <authorList>
            <consortium name="DOE Joint Genome Institute"/>
            <consortium name="Mycorrhizal Genomics Consortium"/>
            <person name="Kohler A."/>
            <person name="Kuo A."/>
            <person name="Nagy L.G."/>
            <person name="Floudas D."/>
            <person name="Copeland A."/>
            <person name="Barry K.W."/>
            <person name="Cichocki N."/>
            <person name="Veneault-Fourrey C."/>
            <person name="LaButti K."/>
            <person name="Lindquist E.A."/>
            <person name="Lipzen A."/>
            <person name="Lundell T."/>
            <person name="Morin E."/>
            <person name="Murat C."/>
            <person name="Riley R."/>
            <person name="Ohm R."/>
            <person name="Sun H."/>
            <person name="Tunlid A."/>
            <person name="Henrissat B."/>
            <person name="Grigoriev I.V."/>
            <person name="Hibbett D.S."/>
            <person name="Martin F."/>
        </authorList>
    </citation>
    <scope>NUCLEOTIDE SEQUENCE [LARGE SCALE GENOMIC DNA]</scope>
    <source>
        <strain evidence="22 23">Koide BX008</strain>
    </source>
</reference>
<dbReference type="OrthoDB" id="3341476at2759"/>
<keyword evidence="23" id="KW-1185">Reference proteome</keyword>
<dbReference type="InterPro" id="IPR050951">
    <property type="entry name" value="Retrovirus_Pol_polyprotein"/>
</dbReference>
<dbReference type="Proteomes" id="UP000054549">
    <property type="component" value="Unassembled WGS sequence"/>
</dbReference>
<evidence type="ECO:0000313" key="22">
    <source>
        <dbReference type="EMBL" id="KIL57987.1"/>
    </source>
</evidence>
<keyword evidence="7" id="KW-0479">Metal-binding</keyword>